<proteinExistence type="predicted"/>
<evidence type="ECO:0000313" key="2">
    <source>
        <dbReference type="EMBL" id="KAF9149268.1"/>
    </source>
</evidence>
<protein>
    <submittedName>
        <fullName evidence="2">Uncharacterized protein</fullName>
    </submittedName>
</protein>
<evidence type="ECO:0000313" key="3">
    <source>
        <dbReference type="Proteomes" id="UP000748756"/>
    </source>
</evidence>
<feature type="region of interest" description="Disordered" evidence="1">
    <location>
        <begin position="43"/>
        <end position="72"/>
    </location>
</feature>
<dbReference type="AlphaFoldDB" id="A0A9P5VA59"/>
<accession>A0A9P5VA59</accession>
<feature type="non-terminal residue" evidence="2">
    <location>
        <position position="1"/>
    </location>
</feature>
<dbReference type="Proteomes" id="UP000748756">
    <property type="component" value="Unassembled WGS sequence"/>
</dbReference>
<keyword evidence="3" id="KW-1185">Reference proteome</keyword>
<dbReference type="EMBL" id="JAAAUQ010000552">
    <property type="protein sequence ID" value="KAF9149268.1"/>
    <property type="molecule type" value="Genomic_DNA"/>
</dbReference>
<gene>
    <name evidence="2" type="ORF">BG015_008944</name>
</gene>
<organism evidence="2 3">
    <name type="scientific">Linnemannia schmuckeri</name>
    <dbReference type="NCBI Taxonomy" id="64567"/>
    <lineage>
        <taxon>Eukaryota</taxon>
        <taxon>Fungi</taxon>
        <taxon>Fungi incertae sedis</taxon>
        <taxon>Mucoromycota</taxon>
        <taxon>Mortierellomycotina</taxon>
        <taxon>Mortierellomycetes</taxon>
        <taxon>Mortierellales</taxon>
        <taxon>Mortierellaceae</taxon>
        <taxon>Linnemannia</taxon>
    </lineage>
</organism>
<sequence length="72" mass="8092">MSPPRPPSRARSPPHDLPYYPTYIDPDEELAWAIEYEEVAEPDRRNCNVSPRRPRPPPNGLQGPISISASPS</sequence>
<evidence type="ECO:0000256" key="1">
    <source>
        <dbReference type="SAM" id="MobiDB-lite"/>
    </source>
</evidence>
<comment type="caution">
    <text evidence="2">The sequence shown here is derived from an EMBL/GenBank/DDBJ whole genome shotgun (WGS) entry which is preliminary data.</text>
</comment>
<name>A0A9P5VA59_9FUNG</name>
<reference evidence="2" key="1">
    <citation type="journal article" date="2020" name="Fungal Divers.">
        <title>Resolving the Mortierellaceae phylogeny through synthesis of multi-gene phylogenetics and phylogenomics.</title>
        <authorList>
            <person name="Vandepol N."/>
            <person name="Liber J."/>
            <person name="Desiro A."/>
            <person name="Na H."/>
            <person name="Kennedy M."/>
            <person name="Barry K."/>
            <person name="Grigoriev I.V."/>
            <person name="Miller A.N."/>
            <person name="O'Donnell K."/>
            <person name="Stajich J.E."/>
            <person name="Bonito G."/>
        </authorList>
    </citation>
    <scope>NUCLEOTIDE SEQUENCE</scope>
    <source>
        <strain evidence="2">NRRL 6426</strain>
    </source>
</reference>